<feature type="signal peptide" evidence="7">
    <location>
        <begin position="1"/>
        <end position="22"/>
    </location>
</feature>
<dbReference type="PANTHER" id="PTHR12370">
    <property type="entry name" value="PHOSPHOLIPASE B-RELATED"/>
    <property type="match status" value="1"/>
</dbReference>
<sequence length="605" mass="67065">MAAMAHVASFLLLWSLLVCIAAEPLRLSVSISRTESGEIKVSEVPNGGEDHACASGVYQREYTNLGWNFLQITTGASCPDPDQAYAAGFVEGALTWEMTWDHWQNTKDALSASDELPAFLAANDKYVSGEIAAEHLNSSEAFWWQVSLVLEQLKGLAAGYNSYASTSKKLTLDDFLRMNSDGDFYDLIPALKLKKKDSVGGHLARKFGALRQTVERTLGINTGRTEPNVNFDDEDLTLRGQQKCSALVKVMPDFSEIFVAQAAFSGLEELLRIYKLYDFAFHTTAKSADVIPGRRSAFSSYPAHVISGDDFYLISSGIVAVETTIGTFNDDLYRNGITPEGSVFEWLRNMVANRLATSAEQWTSIFSQHNSGTYNNQWLIVDFNLFEPGEPLKDGTLYVLEQYPGYIAAYDATEELRTANYFASYNTPHNKTAYELAGYPAMVTKFGDFYTVENSPRAHLFAREHVKVTDIDSFKHTVRYNDFKNDPLGRCANCTPPYNGEFGISSRGDLNVANGSYPFKAVSHRDHASLDAKVTSGALFKSFSSIVVAGPTCDQQPPFDWSTSDFNYLPHQGHVTEYAFPWVKVDWEGLRGATLTINSTACSAY</sequence>
<proteinExistence type="inferred from homology"/>
<dbReference type="Proteomes" id="UP000054558">
    <property type="component" value="Unassembled WGS sequence"/>
</dbReference>
<name>A0A1Y1HK37_KLENI</name>
<evidence type="ECO:0000313" key="9">
    <source>
        <dbReference type="Proteomes" id="UP000054558"/>
    </source>
</evidence>
<dbReference type="EC" id="3.1.1.-" evidence="7"/>
<evidence type="ECO:0000256" key="3">
    <source>
        <dbReference type="ARBA" id="ARBA00022801"/>
    </source>
</evidence>
<keyword evidence="6" id="KW-0325">Glycoprotein</keyword>
<comment type="similarity">
    <text evidence="1 7">Belongs to the phospholipase B-like family.</text>
</comment>
<dbReference type="EMBL" id="DF236970">
    <property type="protein sequence ID" value="GAQ78920.1"/>
    <property type="molecule type" value="Genomic_DNA"/>
</dbReference>
<keyword evidence="4 7" id="KW-0442">Lipid degradation</keyword>
<evidence type="ECO:0000256" key="6">
    <source>
        <dbReference type="ARBA" id="ARBA00023180"/>
    </source>
</evidence>
<evidence type="ECO:0000313" key="8">
    <source>
        <dbReference type="EMBL" id="GAQ78920.1"/>
    </source>
</evidence>
<evidence type="ECO:0000256" key="5">
    <source>
        <dbReference type="ARBA" id="ARBA00023098"/>
    </source>
</evidence>
<evidence type="ECO:0000256" key="2">
    <source>
        <dbReference type="ARBA" id="ARBA00022729"/>
    </source>
</evidence>
<dbReference type="PANTHER" id="PTHR12370:SF3">
    <property type="entry name" value="PHOSPHOLIPASE B-LIKE 2-RELATED"/>
    <property type="match status" value="1"/>
</dbReference>
<dbReference type="GO" id="GO:0009395">
    <property type="term" value="P:phospholipid catabolic process"/>
    <property type="evidence" value="ECO:0000318"/>
    <property type="project" value="GO_Central"/>
</dbReference>
<dbReference type="Gene3D" id="3.60.60.30">
    <property type="match status" value="1"/>
</dbReference>
<organism evidence="8 9">
    <name type="scientific">Klebsormidium nitens</name>
    <name type="common">Green alga</name>
    <name type="synonym">Ulothrix nitens</name>
    <dbReference type="NCBI Taxonomy" id="105231"/>
    <lineage>
        <taxon>Eukaryota</taxon>
        <taxon>Viridiplantae</taxon>
        <taxon>Streptophyta</taxon>
        <taxon>Klebsormidiophyceae</taxon>
        <taxon>Klebsormidiales</taxon>
        <taxon>Klebsormidiaceae</taxon>
        <taxon>Klebsormidium</taxon>
    </lineage>
</organism>
<dbReference type="OrthoDB" id="419508at2759"/>
<keyword evidence="9" id="KW-1185">Reference proteome</keyword>
<keyword evidence="3 7" id="KW-0378">Hydrolase</keyword>
<dbReference type="Pfam" id="PF04916">
    <property type="entry name" value="Phospholip_B"/>
    <property type="match status" value="1"/>
</dbReference>
<dbReference type="GO" id="GO:0005576">
    <property type="term" value="C:extracellular region"/>
    <property type="evidence" value="ECO:0000318"/>
    <property type="project" value="GO_Central"/>
</dbReference>
<comment type="function">
    <text evidence="7">Putative phospholipase.</text>
</comment>
<keyword evidence="2 7" id="KW-0732">Signal</keyword>
<dbReference type="GO" id="GO:0004620">
    <property type="term" value="F:phospholipase activity"/>
    <property type="evidence" value="ECO:0000318"/>
    <property type="project" value="GO_Central"/>
</dbReference>
<feature type="chain" id="PRO_5011820256" description="Phospholipase B-like" evidence="7">
    <location>
        <begin position="23"/>
        <end position="605"/>
    </location>
</feature>
<accession>A0A1Y1HK37</accession>
<protein>
    <recommendedName>
        <fullName evidence="7">Phospholipase B-like</fullName>
        <ecNumber evidence="7">3.1.1.-</ecNumber>
    </recommendedName>
</protein>
<evidence type="ECO:0000256" key="4">
    <source>
        <dbReference type="ARBA" id="ARBA00022963"/>
    </source>
</evidence>
<reference evidence="8 9" key="1">
    <citation type="journal article" date="2014" name="Nat. Commun.">
        <title>Klebsormidium flaccidum genome reveals primary factors for plant terrestrial adaptation.</title>
        <authorList>
            <person name="Hori K."/>
            <person name="Maruyama F."/>
            <person name="Fujisawa T."/>
            <person name="Togashi T."/>
            <person name="Yamamoto N."/>
            <person name="Seo M."/>
            <person name="Sato S."/>
            <person name="Yamada T."/>
            <person name="Mori H."/>
            <person name="Tajima N."/>
            <person name="Moriyama T."/>
            <person name="Ikeuchi M."/>
            <person name="Watanabe M."/>
            <person name="Wada H."/>
            <person name="Kobayashi K."/>
            <person name="Saito M."/>
            <person name="Masuda T."/>
            <person name="Sasaki-Sekimoto Y."/>
            <person name="Mashiguchi K."/>
            <person name="Awai K."/>
            <person name="Shimojima M."/>
            <person name="Masuda S."/>
            <person name="Iwai M."/>
            <person name="Nobusawa T."/>
            <person name="Narise T."/>
            <person name="Kondo S."/>
            <person name="Saito H."/>
            <person name="Sato R."/>
            <person name="Murakawa M."/>
            <person name="Ihara Y."/>
            <person name="Oshima-Yamada Y."/>
            <person name="Ohtaka K."/>
            <person name="Satoh M."/>
            <person name="Sonobe K."/>
            <person name="Ishii M."/>
            <person name="Ohtani R."/>
            <person name="Kanamori-Sato M."/>
            <person name="Honoki R."/>
            <person name="Miyazaki D."/>
            <person name="Mochizuki H."/>
            <person name="Umetsu J."/>
            <person name="Higashi K."/>
            <person name="Shibata D."/>
            <person name="Kamiya Y."/>
            <person name="Sato N."/>
            <person name="Nakamura Y."/>
            <person name="Tabata S."/>
            <person name="Ida S."/>
            <person name="Kurokawa K."/>
            <person name="Ohta H."/>
        </authorList>
    </citation>
    <scope>NUCLEOTIDE SEQUENCE [LARGE SCALE GENOMIC DNA]</scope>
    <source>
        <strain evidence="8 9">NIES-2285</strain>
    </source>
</reference>
<dbReference type="InterPro" id="IPR007000">
    <property type="entry name" value="PLipase_B-like"/>
</dbReference>
<evidence type="ECO:0000256" key="1">
    <source>
        <dbReference type="ARBA" id="ARBA00007835"/>
    </source>
</evidence>
<dbReference type="OMA" id="YQEGYWA"/>
<keyword evidence="5 7" id="KW-0443">Lipid metabolism</keyword>
<gene>
    <name evidence="8" type="ORF">KFL_000210060</name>
</gene>
<dbReference type="AlphaFoldDB" id="A0A1Y1HK37"/>
<evidence type="ECO:0000256" key="7">
    <source>
        <dbReference type="RuleBase" id="RU364138"/>
    </source>
</evidence>